<organism evidence="2 3">
    <name type="scientific">Actinoallomurus liliacearum</name>
    <dbReference type="NCBI Taxonomy" id="1080073"/>
    <lineage>
        <taxon>Bacteria</taxon>
        <taxon>Bacillati</taxon>
        <taxon>Actinomycetota</taxon>
        <taxon>Actinomycetes</taxon>
        <taxon>Streptosporangiales</taxon>
        <taxon>Thermomonosporaceae</taxon>
        <taxon>Actinoallomurus</taxon>
    </lineage>
</organism>
<evidence type="ECO:0000256" key="1">
    <source>
        <dbReference type="SAM" id="MobiDB-lite"/>
    </source>
</evidence>
<protein>
    <submittedName>
        <fullName evidence="2">Uncharacterized protein</fullName>
    </submittedName>
</protein>
<reference evidence="3" key="1">
    <citation type="journal article" date="2019" name="Int. J. Syst. Evol. Microbiol.">
        <title>The Global Catalogue of Microorganisms (GCM) 10K type strain sequencing project: providing services to taxonomists for standard genome sequencing and annotation.</title>
        <authorList>
            <consortium name="The Broad Institute Genomics Platform"/>
            <consortium name="The Broad Institute Genome Sequencing Center for Infectious Disease"/>
            <person name="Wu L."/>
            <person name="Ma J."/>
        </authorList>
    </citation>
    <scope>NUCLEOTIDE SEQUENCE [LARGE SCALE GENOMIC DNA]</scope>
    <source>
        <strain evidence="3">JCM 17938</strain>
    </source>
</reference>
<dbReference type="EMBL" id="BAABHJ010000031">
    <property type="protein sequence ID" value="GAA4616058.1"/>
    <property type="molecule type" value="Genomic_DNA"/>
</dbReference>
<gene>
    <name evidence="2" type="ORF">GCM10023195_71180</name>
</gene>
<comment type="caution">
    <text evidence="2">The sequence shown here is derived from an EMBL/GenBank/DDBJ whole genome shotgun (WGS) entry which is preliminary data.</text>
</comment>
<accession>A0ABP8TTF1</accession>
<feature type="region of interest" description="Disordered" evidence="1">
    <location>
        <begin position="36"/>
        <end position="59"/>
    </location>
</feature>
<evidence type="ECO:0000313" key="2">
    <source>
        <dbReference type="EMBL" id="GAA4616058.1"/>
    </source>
</evidence>
<keyword evidence="3" id="KW-1185">Reference proteome</keyword>
<name>A0ABP8TTF1_9ACTN</name>
<dbReference type="Proteomes" id="UP001500212">
    <property type="component" value="Unassembled WGS sequence"/>
</dbReference>
<sequence>MTGGIAIMASPVNQVSIAEPSWHLRFQGAHPECEGGGVTTGVGVEPFPAQRGTGSPGVL</sequence>
<evidence type="ECO:0000313" key="3">
    <source>
        <dbReference type="Proteomes" id="UP001500212"/>
    </source>
</evidence>
<proteinExistence type="predicted"/>